<dbReference type="EMBL" id="GIFC01018960">
    <property type="protein sequence ID" value="MXV01044.1"/>
    <property type="molecule type" value="Transcribed_RNA"/>
</dbReference>
<dbReference type="Gene3D" id="3.10.10.10">
    <property type="entry name" value="HIV Type 1 Reverse Transcriptase, subunit A, domain 1"/>
    <property type="match status" value="1"/>
</dbReference>
<dbReference type="CDD" id="cd01647">
    <property type="entry name" value="RT_LTR"/>
    <property type="match status" value="1"/>
</dbReference>
<name>A0A6B0VFR6_IXORI</name>
<feature type="domain" description="CCHC-type" evidence="10">
    <location>
        <begin position="313"/>
        <end position="326"/>
    </location>
</feature>
<evidence type="ECO:0000256" key="5">
    <source>
        <dbReference type="ARBA" id="ARBA00022759"/>
    </source>
</evidence>
<dbReference type="InterPro" id="IPR036397">
    <property type="entry name" value="RNaseH_sf"/>
</dbReference>
<keyword evidence="8" id="KW-0862">Zinc</keyword>
<dbReference type="InterPro" id="IPR001878">
    <property type="entry name" value="Znf_CCHC"/>
</dbReference>
<evidence type="ECO:0000313" key="13">
    <source>
        <dbReference type="EMBL" id="MXV01044.1"/>
    </source>
</evidence>
<dbReference type="PROSITE" id="PS50994">
    <property type="entry name" value="INTEGRASE"/>
    <property type="match status" value="1"/>
</dbReference>
<evidence type="ECO:0000259" key="11">
    <source>
        <dbReference type="PROSITE" id="PS50878"/>
    </source>
</evidence>
<dbReference type="FunFam" id="3.10.20.370:FF:000001">
    <property type="entry name" value="Retrovirus-related Pol polyprotein from transposon 17.6-like protein"/>
    <property type="match status" value="1"/>
</dbReference>
<dbReference type="InterPro" id="IPR012337">
    <property type="entry name" value="RNaseH-like_sf"/>
</dbReference>
<keyword evidence="7 13" id="KW-0695">RNA-directed DNA polymerase</keyword>
<keyword evidence="8" id="KW-0863">Zinc-finger</keyword>
<evidence type="ECO:0000256" key="2">
    <source>
        <dbReference type="ARBA" id="ARBA00022679"/>
    </source>
</evidence>
<evidence type="ECO:0000256" key="3">
    <source>
        <dbReference type="ARBA" id="ARBA00022695"/>
    </source>
</evidence>
<evidence type="ECO:0000256" key="7">
    <source>
        <dbReference type="ARBA" id="ARBA00022918"/>
    </source>
</evidence>
<dbReference type="Gene3D" id="3.30.70.270">
    <property type="match status" value="2"/>
</dbReference>
<evidence type="ECO:0000256" key="8">
    <source>
        <dbReference type="PROSITE-ProRule" id="PRU00047"/>
    </source>
</evidence>
<dbReference type="Pfam" id="PF17917">
    <property type="entry name" value="RT_RNaseH"/>
    <property type="match status" value="1"/>
</dbReference>
<dbReference type="InterPro" id="IPR043502">
    <property type="entry name" value="DNA/RNA_pol_sf"/>
</dbReference>
<proteinExistence type="predicted"/>
<dbReference type="GO" id="GO:0015074">
    <property type="term" value="P:DNA integration"/>
    <property type="evidence" value="ECO:0007669"/>
    <property type="project" value="InterPro"/>
</dbReference>
<dbReference type="FunFam" id="3.30.70.270:FF:000020">
    <property type="entry name" value="Transposon Tf2-6 polyprotein-like Protein"/>
    <property type="match status" value="1"/>
</dbReference>
<dbReference type="InterPro" id="IPR050951">
    <property type="entry name" value="Retrovirus_Pol_polyprotein"/>
</dbReference>
<organism evidence="13">
    <name type="scientific">Ixodes ricinus</name>
    <name type="common">Common tick</name>
    <name type="synonym">Acarus ricinus</name>
    <dbReference type="NCBI Taxonomy" id="34613"/>
    <lineage>
        <taxon>Eukaryota</taxon>
        <taxon>Metazoa</taxon>
        <taxon>Ecdysozoa</taxon>
        <taxon>Arthropoda</taxon>
        <taxon>Chelicerata</taxon>
        <taxon>Arachnida</taxon>
        <taxon>Acari</taxon>
        <taxon>Parasitiformes</taxon>
        <taxon>Ixodida</taxon>
        <taxon>Ixodoidea</taxon>
        <taxon>Ixodidae</taxon>
        <taxon>Ixodinae</taxon>
        <taxon>Ixodes</taxon>
    </lineage>
</organism>
<dbReference type="InterPro" id="IPR041588">
    <property type="entry name" value="Integrase_H2C2"/>
</dbReference>
<dbReference type="InterPro" id="IPR000477">
    <property type="entry name" value="RT_dom"/>
</dbReference>
<dbReference type="InterPro" id="IPR036875">
    <property type="entry name" value="Znf_CCHC_sf"/>
</dbReference>
<feature type="domain" description="Integrase catalytic" evidence="12">
    <location>
        <begin position="700"/>
        <end position="859"/>
    </location>
</feature>
<dbReference type="SUPFAM" id="SSF47353">
    <property type="entry name" value="Retrovirus capsid dimerization domain-like"/>
    <property type="match status" value="1"/>
</dbReference>
<dbReference type="InterPro" id="IPR038269">
    <property type="entry name" value="SCAN_sf"/>
</dbReference>
<dbReference type="GO" id="GO:0003676">
    <property type="term" value="F:nucleic acid binding"/>
    <property type="evidence" value="ECO:0007669"/>
    <property type="project" value="InterPro"/>
</dbReference>
<keyword evidence="2" id="KW-0808">Transferase</keyword>
<keyword evidence="5" id="KW-0255">Endonuclease</keyword>
<evidence type="ECO:0000259" key="10">
    <source>
        <dbReference type="PROSITE" id="PS50158"/>
    </source>
</evidence>
<dbReference type="GO" id="GO:0008270">
    <property type="term" value="F:zinc ion binding"/>
    <property type="evidence" value="ECO:0007669"/>
    <property type="project" value="UniProtKB-KW"/>
</dbReference>
<feature type="region of interest" description="Disordered" evidence="9">
    <location>
        <begin position="24"/>
        <end position="46"/>
    </location>
</feature>
<evidence type="ECO:0000259" key="12">
    <source>
        <dbReference type="PROSITE" id="PS50994"/>
    </source>
</evidence>
<dbReference type="SMART" id="SM00343">
    <property type="entry name" value="ZnF_C2HC"/>
    <property type="match status" value="2"/>
</dbReference>
<dbReference type="GO" id="GO:0003964">
    <property type="term" value="F:RNA-directed DNA polymerase activity"/>
    <property type="evidence" value="ECO:0007669"/>
    <property type="project" value="UniProtKB-KW"/>
</dbReference>
<reference evidence="13" key="1">
    <citation type="submission" date="2019-12" db="EMBL/GenBank/DDBJ databases">
        <title>An insight into the sialome of adult female Ixodes ricinus ticks feeding for 6 days.</title>
        <authorList>
            <person name="Perner J."/>
            <person name="Ribeiro J.M.C."/>
        </authorList>
    </citation>
    <scope>NUCLEOTIDE SEQUENCE</scope>
    <source>
        <strain evidence="13">Semi-engorged</strain>
        <tissue evidence="13">Salivary glands</tissue>
    </source>
</reference>
<dbReference type="CDD" id="cd09274">
    <property type="entry name" value="RNase_HI_RT_Ty3"/>
    <property type="match status" value="1"/>
</dbReference>
<dbReference type="Pfam" id="PF00078">
    <property type="entry name" value="RVT_1"/>
    <property type="match status" value="1"/>
</dbReference>
<dbReference type="PROSITE" id="PS50158">
    <property type="entry name" value="ZF_CCHC"/>
    <property type="match status" value="2"/>
</dbReference>
<dbReference type="PANTHER" id="PTHR37984:SF5">
    <property type="entry name" value="PROTEIN NYNRIN-LIKE"/>
    <property type="match status" value="1"/>
</dbReference>
<sequence length="1485" mass="168415">MDTEKLMKVGKELGLSGAALKQWMDEERARERDQRTAEREATKEAEALARARFDAEREAAREADGHTRARLEAERAVLELQLRLQERRESAVAGISNESGAGTPAGFVQGYRSPHKLIPAFNEKRDELDAYIQRFERVATSQEWPQDKWGLSLSLCLTGEALSVVGRMAADAATNYTVLKQTLLQRFRYTEEGYRAKFREARPEEAETGRQFTGRLLGYFDHWQEMAKTERTYDALRDKIVSEQFLNRCHEKLTIFLRERGCQGLDKLAEAADHYLEAQGLVHLGRTNKDQEAKPLGQAKISKPPDATGRPACFLCNKQGHRAADCWSKSRGSNPKSTVCWKCRKSGHKAESCPTKTDAGGQASCSLAPQNEPGKVGLDSHSPKITVKAEEDERRIDGQTDGMPTAEGLLEQHPVIVLRDSGCNSVIVKRSLVPDNKLTGRSRSIYLLDRTVRCLPEAEVDIDSPYFTGTVRATCMESPLYDVVLGNIDGVRDVSAPDVKWRADQKFLPLQEKPQEEDRMLGNQQIWTGTTSSSSSDEQKGELQASVVTMRTSATAAGLPVAEINPLDIDPAELSAKQKQDATLQRCFEAVGNKVASRSADIEFVLMNGILFRRYKLPSQKEMEQLVVPTGLRTFVLKMAHEGILSGHQGIKRTTDRVLEEFYWPGVQGDVTRFVKSCDTCQRTVPKHLVGRVPLGNMPVIETPFQRVAIDIVGPLSPTSEKGNRYVLTMVDYATRYPDAVALPSIETERIAEALLEMFSRVGFPREIISDRGRSFTSGLMKEFSRLLSFKQMPTTPYHPMANGLVERFNGTLKQMIRRMCQESPKRWDRYLAPLLFAYREVPQASVGFAPFDLLYGRYVRGPMSILKELWTGEHLDENTKTSYGYMVELRQRLEDTCRIAQEQLRKAKLVQKKYYDKKTRVRQLSVGDKVLLLLPSDNNKLILTWKGPFRVLERRNDIDYVIDLGTRTSLFHINMLKKYEERPVSNQTPQHASVAVQHEEVEEEDIPSVTLHKKETHQDVKVSNDLTASQQAQVSILLAAHQESFTDVPGETSLVECKLKTTTDIPIRVQQYPIPFAIQEAVQEEVQQMLQRGIIEPSESPYQSPIVVVKKKDESMRLCIDFRQLNKVLVPDNEPIPRVDMMFAKLGSSRYFSKFDFSKGYWQVPMHEGSKHMTAFPTASGLFQFRFMPFGIKTAPAVFTRLMRKVVQGLPNVYHYFDDVLIATENWEEHLETLKSFFQRVRDAGLTIRPTKSEVGFASVKFLGHIIGHNLLRPQIETLKKIQVAKPPETKKGVRSFLGLTGYYRDFVPQYSEISQPLTELTRKRAPNKVIWGEKEQHAFEKLKELLSSRPILRAPDFSESFVLSTDASSTSVGAVLMQRHNGILHPVAYASRKLLPREAGYSTIEREGLALVWAVKKFHVYLYGKPFILQSDHQPLLYINSAKHINSRVLRWSLTLMEYDFTVEYIKSCENVGADYMSRMSVK</sequence>
<dbReference type="EC" id="2.7.7.49" evidence="1"/>
<dbReference type="SUPFAM" id="SSF57756">
    <property type="entry name" value="Retrovirus zinc finger-like domains"/>
    <property type="match status" value="1"/>
</dbReference>
<dbReference type="Gene3D" id="3.30.420.10">
    <property type="entry name" value="Ribonuclease H-like superfamily/Ribonuclease H"/>
    <property type="match status" value="1"/>
</dbReference>
<dbReference type="PROSITE" id="PS50878">
    <property type="entry name" value="RT_POL"/>
    <property type="match status" value="1"/>
</dbReference>
<dbReference type="Pfam" id="PF17921">
    <property type="entry name" value="Integrase_H2C2"/>
    <property type="match status" value="1"/>
</dbReference>
<evidence type="ECO:0000256" key="1">
    <source>
        <dbReference type="ARBA" id="ARBA00012493"/>
    </source>
</evidence>
<keyword evidence="6" id="KW-0378">Hydrolase</keyword>
<feature type="domain" description="Reverse transcriptase" evidence="11">
    <location>
        <begin position="1091"/>
        <end position="1268"/>
    </location>
</feature>
<dbReference type="GO" id="GO:0042575">
    <property type="term" value="C:DNA polymerase complex"/>
    <property type="evidence" value="ECO:0007669"/>
    <property type="project" value="UniProtKB-ARBA"/>
</dbReference>
<dbReference type="Gene3D" id="4.10.60.10">
    <property type="entry name" value="Zinc finger, CCHC-type"/>
    <property type="match status" value="1"/>
</dbReference>
<dbReference type="FunFam" id="3.30.420.10:FF:000032">
    <property type="entry name" value="Retrovirus-related Pol polyprotein from transposon 297-like Protein"/>
    <property type="match status" value="1"/>
</dbReference>
<dbReference type="Gene3D" id="1.10.340.70">
    <property type="match status" value="1"/>
</dbReference>
<protein>
    <recommendedName>
        <fullName evidence="1">RNA-directed DNA polymerase</fullName>
        <ecNumber evidence="1">2.7.7.49</ecNumber>
    </recommendedName>
</protein>
<keyword evidence="8" id="KW-0479">Metal-binding</keyword>
<evidence type="ECO:0000256" key="6">
    <source>
        <dbReference type="ARBA" id="ARBA00022801"/>
    </source>
</evidence>
<evidence type="ECO:0000256" key="9">
    <source>
        <dbReference type="SAM" id="MobiDB-lite"/>
    </source>
</evidence>
<dbReference type="GO" id="GO:0016787">
    <property type="term" value="F:hydrolase activity"/>
    <property type="evidence" value="ECO:0007669"/>
    <property type="project" value="UniProtKB-KW"/>
</dbReference>
<feature type="domain" description="CCHC-type" evidence="10">
    <location>
        <begin position="340"/>
        <end position="354"/>
    </location>
</feature>
<dbReference type="InterPro" id="IPR001584">
    <property type="entry name" value="Integrase_cat-core"/>
</dbReference>
<dbReference type="InterPro" id="IPR043128">
    <property type="entry name" value="Rev_trsase/Diguanyl_cyclase"/>
</dbReference>
<keyword evidence="4" id="KW-0540">Nuclease</keyword>
<dbReference type="SUPFAM" id="SSF56672">
    <property type="entry name" value="DNA/RNA polymerases"/>
    <property type="match status" value="1"/>
</dbReference>
<dbReference type="FunFam" id="1.10.340.70:FF:000001">
    <property type="entry name" value="Retrovirus-related Pol polyprotein from transposon gypsy-like Protein"/>
    <property type="match status" value="1"/>
</dbReference>
<accession>A0A6B0VFR6</accession>
<evidence type="ECO:0000256" key="4">
    <source>
        <dbReference type="ARBA" id="ARBA00022722"/>
    </source>
</evidence>
<dbReference type="Pfam" id="PF00665">
    <property type="entry name" value="rve"/>
    <property type="match status" value="1"/>
</dbReference>
<dbReference type="Gene3D" id="1.10.4020.10">
    <property type="entry name" value="DNA breaking-rejoining enzymes"/>
    <property type="match status" value="1"/>
</dbReference>
<keyword evidence="3" id="KW-0548">Nucleotidyltransferase</keyword>
<dbReference type="GO" id="GO:0004519">
    <property type="term" value="F:endonuclease activity"/>
    <property type="evidence" value="ECO:0007669"/>
    <property type="project" value="UniProtKB-KW"/>
</dbReference>
<dbReference type="InterPro" id="IPR041373">
    <property type="entry name" value="RT_RNaseH"/>
</dbReference>
<dbReference type="SUPFAM" id="SSF53098">
    <property type="entry name" value="Ribonuclease H-like"/>
    <property type="match status" value="1"/>
</dbReference>
<dbReference type="PANTHER" id="PTHR37984">
    <property type="entry name" value="PROTEIN CBG26694"/>
    <property type="match status" value="1"/>
</dbReference>